<dbReference type="EMBL" id="AMCV02000023">
    <property type="protein sequence ID" value="TDZ18382.1"/>
    <property type="molecule type" value="Genomic_DNA"/>
</dbReference>
<dbReference type="OrthoDB" id="4847853at2759"/>
<evidence type="ECO:0000313" key="1">
    <source>
        <dbReference type="EMBL" id="TDZ18382.1"/>
    </source>
</evidence>
<organism evidence="1 2">
    <name type="scientific">Colletotrichum orbiculare (strain 104-T / ATCC 96160 / CBS 514.97 / LARS 414 / MAFF 240422)</name>
    <name type="common">Cucumber anthracnose fungus</name>
    <name type="synonym">Colletotrichum lagenarium</name>
    <dbReference type="NCBI Taxonomy" id="1213857"/>
    <lineage>
        <taxon>Eukaryota</taxon>
        <taxon>Fungi</taxon>
        <taxon>Dikarya</taxon>
        <taxon>Ascomycota</taxon>
        <taxon>Pezizomycotina</taxon>
        <taxon>Sordariomycetes</taxon>
        <taxon>Hypocreomycetidae</taxon>
        <taxon>Glomerellales</taxon>
        <taxon>Glomerellaceae</taxon>
        <taxon>Colletotrichum</taxon>
        <taxon>Colletotrichum orbiculare species complex</taxon>
    </lineage>
</organism>
<dbReference type="AlphaFoldDB" id="N4VFN3"/>
<evidence type="ECO:0000313" key="2">
    <source>
        <dbReference type="Proteomes" id="UP000014480"/>
    </source>
</evidence>
<proteinExistence type="predicted"/>
<name>N4VFN3_COLOR</name>
<sequence length="74" mass="7772">MSSPVQLSQMPMEPVPAAVPESQRRISSEQPRPVDPMTASEPMSLRGGKADGGAICCGVCAGLCCFECFECCCC</sequence>
<gene>
    <name evidence="1" type="ORF">Cob_v008650</name>
</gene>
<reference evidence="2" key="1">
    <citation type="journal article" date="2013" name="New Phytol.">
        <title>Comparative genomic and transcriptomic analyses reveal the hemibiotrophic stage shift of Colletotrichum fungi.</title>
        <authorList>
            <person name="Gan P."/>
            <person name="Ikeda K."/>
            <person name="Irieda H."/>
            <person name="Narusaka M."/>
            <person name="O'Connell R.J."/>
            <person name="Narusaka Y."/>
            <person name="Takano Y."/>
            <person name="Kubo Y."/>
            <person name="Shirasu K."/>
        </authorList>
    </citation>
    <scope>NUCLEOTIDE SEQUENCE [LARGE SCALE GENOMIC DNA]</scope>
    <source>
        <strain evidence="2">104-T / ATCC 96160 / CBS 514.97 / LARS 414 / MAFF 240422</strain>
    </source>
</reference>
<dbReference type="HOGENOM" id="CLU_178661_1_0_1"/>
<keyword evidence="2" id="KW-1185">Reference proteome</keyword>
<evidence type="ECO:0008006" key="3">
    <source>
        <dbReference type="Google" id="ProtNLM"/>
    </source>
</evidence>
<dbReference type="Proteomes" id="UP000014480">
    <property type="component" value="Unassembled WGS sequence"/>
</dbReference>
<accession>N4VFN3</accession>
<dbReference type="eggNOG" id="ENOG502RNUT">
    <property type="taxonomic scope" value="Eukaryota"/>
</dbReference>
<comment type="caution">
    <text evidence="1">The sequence shown here is derived from an EMBL/GenBank/DDBJ whole genome shotgun (WGS) entry which is preliminary data.</text>
</comment>
<reference evidence="2" key="2">
    <citation type="journal article" date="2019" name="Mol. Plant Microbe Interact.">
        <title>Genome sequence resources for four phytopathogenic fungi from the Colletotrichum orbiculare species complex.</title>
        <authorList>
            <person name="Gan P."/>
            <person name="Tsushima A."/>
            <person name="Narusaka M."/>
            <person name="Narusaka Y."/>
            <person name="Takano Y."/>
            <person name="Kubo Y."/>
            <person name="Shirasu K."/>
        </authorList>
    </citation>
    <scope>GENOME REANNOTATION</scope>
    <source>
        <strain evidence="2">104-T / ATCC 96160 / CBS 514.97 / LARS 414 / MAFF 240422</strain>
    </source>
</reference>
<protein>
    <recommendedName>
        <fullName evidence="3">Cysteine-rich transmembrane CYSTM domain-containing protein</fullName>
    </recommendedName>
</protein>